<name>A0A9X3CAI3_9FLAO</name>
<evidence type="ECO:0000313" key="1">
    <source>
        <dbReference type="EMBL" id="MCV9934603.1"/>
    </source>
</evidence>
<proteinExistence type="predicted"/>
<dbReference type="RefSeq" id="WP_264288770.1">
    <property type="nucleotide sequence ID" value="NZ_JAOZEV010000030.1"/>
</dbReference>
<protein>
    <submittedName>
        <fullName evidence="1">Uncharacterized protein</fullName>
    </submittedName>
</protein>
<evidence type="ECO:0000313" key="2">
    <source>
        <dbReference type="Proteomes" id="UP001151133"/>
    </source>
</evidence>
<comment type="caution">
    <text evidence="1">The sequence shown here is derived from an EMBL/GenBank/DDBJ whole genome shotgun (WGS) entry which is preliminary data.</text>
</comment>
<dbReference type="EMBL" id="JAOZEV010000030">
    <property type="protein sequence ID" value="MCV9934603.1"/>
    <property type="molecule type" value="Genomic_DNA"/>
</dbReference>
<dbReference type="AlphaFoldDB" id="A0A9X3CAI3"/>
<organism evidence="1 2">
    <name type="scientific">Flavobacterium frigoritolerans</name>
    <dbReference type="NCBI Taxonomy" id="2987686"/>
    <lineage>
        <taxon>Bacteria</taxon>
        <taxon>Pseudomonadati</taxon>
        <taxon>Bacteroidota</taxon>
        <taxon>Flavobacteriia</taxon>
        <taxon>Flavobacteriales</taxon>
        <taxon>Flavobacteriaceae</taxon>
        <taxon>Flavobacterium</taxon>
    </lineage>
</organism>
<gene>
    <name evidence="1" type="ORF">OIU80_20160</name>
</gene>
<keyword evidence="2" id="KW-1185">Reference proteome</keyword>
<sequence>MKKALLFLLLFGLKSYSQILKESDKAIITSAVKEALQEESNRQTESKAEAAKKAKATAVMMRLDTIVDLDVYYKITDRYIHAVEVKNGVYYFNFKGDVPVGGLKDNSTIVNSEIITNGTVQTSRIIKEGKGRIMVFAELAYPNSPEIIKEQELGIGLMSVPFKVRGRIDDIPSESSASIKNVSLTFGYFRTRDKYYYTGKKTRFRWGVVGLAGPSVETLKAGNTNGQILDSAPTSQVYLSLSSGIMLTVYDKINLAFLPIGADIGFSDTSKKWIYNNKYWFGFGLGIDTSLFYFSSKRLADK</sequence>
<dbReference type="Proteomes" id="UP001151133">
    <property type="component" value="Unassembled WGS sequence"/>
</dbReference>
<reference evidence="1" key="1">
    <citation type="submission" date="2022-10" db="EMBL/GenBank/DDBJ databases">
        <title>Two novel species of Flavobacterium.</title>
        <authorList>
            <person name="Liu Q."/>
            <person name="Xin Y.-H."/>
        </authorList>
    </citation>
    <scope>NUCLEOTIDE SEQUENCE</scope>
    <source>
        <strain evidence="1">LS1R47</strain>
    </source>
</reference>
<accession>A0A9X3CAI3</accession>